<dbReference type="InterPro" id="IPR040673">
    <property type="entry name" value="CCDC81_HU_dom_2"/>
</dbReference>
<comment type="caution">
    <text evidence="3">The sequence shown here is derived from an EMBL/GenBank/DDBJ whole genome shotgun (WGS) entry which is preliminary data.</text>
</comment>
<proteinExistence type="predicted"/>
<dbReference type="STRING" id="109895.A0A507DUC5"/>
<feature type="region of interest" description="Disordered" evidence="1">
    <location>
        <begin position="547"/>
        <end position="581"/>
    </location>
</feature>
<dbReference type="AlphaFoldDB" id="A0A507DUC5"/>
<feature type="region of interest" description="Disordered" evidence="1">
    <location>
        <begin position="189"/>
        <end position="337"/>
    </location>
</feature>
<evidence type="ECO:0000313" key="3">
    <source>
        <dbReference type="EMBL" id="TPX54470.1"/>
    </source>
</evidence>
<dbReference type="GO" id="GO:0005815">
    <property type="term" value="C:microtubule organizing center"/>
    <property type="evidence" value="ECO:0007669"/>
    <property type="project" value="TreeGrafter"/>
</dbReference>
<accession>A0A507DUC5</accession>
<reference evidence="3 4" key="1">
    <citation type="journal article" date="2019" name="Sci. Rep.">
        <title>Comparative genomics of chytrid fungi reveal insights into the obligate biotrophic and pathogenic lifestyle of Synchytrium endobioticum.</title>
        <authorList>
            <person name="van de Vossenberg B.T.L.H."/>
            <person name="Warris S."/>
            <person name="Nguyen H.D.T."/>
            <person name="van Gent-Pelzer M.P.E."/>
            <person name="Joly D.L."/>
            <person name="van de Geest H.C."/>
            <person name="Bonants P.J.M."/>
            <person name="Smith D.S."/>
            <person name="Levesque C.A."/>
            <person name="van der Lee T.A.J."/>
        </authorList>
    </citation>
    <scope>NUCLEOTIDE SEQUENCE [LARGE SCALE GENOMIC DNA]</scope>
    <source>
        <strain evidence="3 4">CBS 809.83</strain>
    </source>
</reference>
<sequence>MDRFGLESVVRVACEVIPKARRFTTLSDLELTCLWKDVVGYLETSLVGKGNRHQSLLLPGFGTFYVRKTSKRDDSPPYTPYFVPSRGWGKVPGYANKPVPCVLDGAMPSDPFNFSAVACQSGCSRETVELGLKDLTHAVLRVVKRGATVVLPLHGVGRLKFANGGIAFAFSAEFLGKLNAKNDAHSSAHMVDKEKLGTEKNAQSSVTGGSISKPFTPETPLTIHPPHAEKAVPHHQQPKADPTKADAAKSDDKPTATDGTPLQPAANAEPKGCQDQTPAETRDDSAAALPGPSGTSQEPAAAPPTQERPQQRPLSAPSPGASRVPTALNSNDTFPLGPGSKLLYIGKQDPYSLEFTIGTVGTHSHTHSGDRQWNDLQCPICRNAKMPALELRHHRARKEKEQDRLLLQLSLDLDQEYLLRAKTKERQKMAIAMNDAEYNRAKAADNEVLRRKPAVAPVGNMFDDREPGPDPVIAGQELARGLQEQIAARQIRKAQERLQTKYENSVMSQRLTEDLKKAELESHIEKLRKRTLQTTMLSEQIRLHKAAAAAAPEDPHNINHHPNNKTNGSNPNPPLQPNPFTRSENLMLLYQKQKAKQLYAEQLAIVRQKQEHQQKLAEMERAAAVRNLEVSAQELSYDLRTMARQKHETRRALEHHWDQQIALKKRLRGGQQAAIC</sequence>
<organism evidence="3 4">
    <name type="scientific">Powellomyces hirtus</name>
    <dbReference type="NCBI Taxonomy" id="109895"/>
    <lineage>
        <taxon>Eukaryota</taxon>
        <taxon>Fungi</taxon>
        <taxon>Fungi incertae sedis</taxon>
        <taxon>Chytridiomycota</taxon>
        <taxon>Chytridiomycota incertae sedis</taxon>
        <taxon>Chytridiomycetes</taxon>
        <taxon>Spizellomycetales</taxon>
        <taxon>Powellomycetaceae</taxon>
        <taxon>Powellomyces</taxon>
    </lineage>
</organism>
<dbReference type="PANTHER" id="PTHR14362:SF2">
    <property type="entry name" value="COILED-COIL DOMAIN-CONTAINING PROTEIN 81"/>
    <property type="match status" value="1"/>
</dbReference>
<dbReference type="InterPro" id="IPR026295">
    <property type="entry name" value="CCD81"/>
</dbReference>
<dbReference type="Pfam" id="PF18289">
    <property type="entry name" value="HU-CCDC81_euk_2"/>
    <property type="match status" value="1"/>
</dbReference>
<keyword evidence="4" id="KW-1185">Reference proteome</keyword>
<protein>
    <recommendedName>
        <fullName evidence="2">CCDC81 HU domain-containing protein</fullName>
    </recommendedName>
</protein>
<evidence type="ECO:0000256" key="1">
    <source>
        <dbReference type="SAM" id="MobiDB-lite"/>
    </source>
</evidence>
<dbReference type="Proteomes" id="UP000318582">
    <property type="component" value="Unassembled WGS sequence"/>
</dbReference>
<gene>
    <name evidence="3" type="ORF">PhCBS80983_g05929</name>
</gene>
<feature type="compositionally biased region" description="Basic and acidic residues" evidence="1">
    <location>
        <begin position="189"/>
        <end position="198"/>
    </location>
</feature>
<evidence type="ECO:0000313" key="4">
    <source>
        <dbReference type="Proteomes" id="UP000318582"/>
    </source>
</evidence>
<dbReference type="PANTHER" id="PTHR14362">
    <property type="entry name" value="COILED-COIL DOMAIN-CONTAINING PROTEIN 81"/>
    <property type="match status" value="1"/>
</dbReference>
<evidence type="ECO:0000259" key="2">
    <source>
        <dbReference type="Pfam" id="PF18289"/>
    </source>
</evidence>
<feature type="compositionally biased region" description="Polar residues" evidence="1">
    <location>
        <begin position="200"/>
        <end position="210"/>
    </location>
</feature>
<dbReference type="EMBL" id="QEAQ01000155">
    <property type="protein sequence ID" value="TPX54470.1"/>
    <property type="molecule type" value="Genomic_DNA"/>
</dbReference>
<feature type="domain" description="CCDC81 HU" evidence="2">
    <location>
        <begin position="111"/>
        <end position="181"/>
    </location>
</feature>
<feature type="compositionally biased region" description="Basic and acidic residues" evidence="1">
    <location>
        <begin position="241"/>
        <end position="255"/>
    </location>
</feature>
<name>A0A507DUC5_9FUNG</name>